<keyword evidence="4" id="KW-1185">Reference proteome</keyword>
<feature type="region of interest" description="Disordered" evidence="1">
    <location>
        <begin position="55"/>
        <end position="75"/>
    </location>
</feature>
<dbReference type="Proteomes" id="UP000612362">
    <property type="component" value="Unassembled WGS sequence"/>
</dbReference>
<gene>
    <name evidence="3" type="ORF">KSX_71930</name>
</gene>
<organism evidence="3 4">
    <name type="scientific">Ktedonospora formicarum</name>
    <dbReference type="NCBI Taxonomy" id="2778364"/>
    <lineage>
        <taxon>Bacteria</taxon>
        <taxon>Bacillati</taxon>
        <taxon>Chloroflexota</taxon>
        <taxon>Ktedonobacteria</taxon>
        <taxon>Ktedonobacterales</taxon>
        <taxon>Ktedonobacteraceae</taxon>
        <taxon>Ktedonospora</taxon>
    </lineage>
</organism>
<keyword evidence="2" id="KW-1133">Transmembrane helix</keyword>
<accession>A0A8J3MV79</accession>
<evidence type="ECO:0000313" key="3">
    <source>
        <dbReference type="EMBL" id="GHO49030.1"/>
    </source>
</evidence>
<evidence type="ECO:0000256" key="1">
    <source>
        <dbReference type="SAM" id="MobiDB-lite"/>
    </source>
</evidence>
<evidence type="ECO:0000256" key="2">
    <source>
        <dbReference type="SAM" id="Phobius"/>
    </source>
</evidence>
<feature type="compositionally biased region" description="Polar residues" evidence="1">
    <location>
        <begin position="60"/>
        <end position="73"/>
    </location>
</feature>
<reference evidence="3" key="1">
    <citation type="submission" date="2020-10" db="EMBL/GenBank/DDBJ databases">
        <title>Taxonomic study of unclassified bacteria belonging to the class Ktedonobacteria.</title>
        <authorList>
            <person name="Yabe S."/>
            <person name="Wang C.M."/>
            <person name="Zheng Y."/>
            <person name="Sakai Y."/>
            <person name="Cavaletti L."/>
            <person name="Monciardini P."/>
            <person name="Donadio S."/>
        </authorList>
    </citation>
    <scope>NUCLEOTIDE SEQUENCE</scope>
    <source>
        <strain evidence="3">SOSP1-1</strain>
    </source>
</reference>
<name>A0A8J3MV79_9CHLR</name>
<sequence length="203" mass="22635">MLNKGEQPIELLQQKPPRRQQKLSFAPFLLLIGGTVILGALLVGAWQVYTTNNNVSSNTERQSTGGKGNSAQDPASWDSYPQVYWQTLRTEVAQGLHMSEQQIQSNFQSTFHTNSSSNKQDITAAEVAQWLSNLANAHGVSQKQLHTLEVTAVQKAHTVLVNQHVLTQQQANENMRRLNNQDDLNMHIFNAFADGGNNNERSK</sequence>
<proteinExistence type="predicted"/>
<protein>
    <submittedName>
        <fullName evidence="3">Uncharacterized protein</fullName>
    </submittedName>
</protein>
<keyword evidence="2" id="KW-0472">Membrane</keyword>
<keyword evidence="2" id="KW-0812">Transmembrane</keyword>
<dbReference type="EMBL" id="BNJF01000004">
    <property type="protein sequence ID" value="GHO49030.1"/>
    <property type="molecule type" value="Genomic_DNA"/>
</dbReference>
<comment type="caution">
    <text evidence="3">The sequence shown here is derived from an EMBL/GenBank/DDBJ whole genome shotgun (WGS) entry which is preliminary data.</text>
</comment>
<dbReference type="AlphaFoldDB" id="A0A8J3MV79"/>
<evidence type="ECO:0000313" key="4">
    <source>
        <dbReference type="Proteomes" id="UP000612362"/>
    </source>
</evidence>
<feature type="transmembrane region" description="Helical" evidence="2">
    <location>
        <begin position="25"/>
        <end position="49"/>
    </location>
</feature>
<dbReference type="RefSeq" id="WP_220198149.1">
    <property type="nucleotide sequence ID" value="NZ_BNJF01000004.1"/>
</dbReference>